<protein>
    <recommendedName>
        <fullName evidence="4">Kinesin motor domain-containing protein</fullName>
    </recommendedName>
</protein>
<feature type="compositionally biased region" description="Pro residues" evidence="1">
    <location>
        <begin position="161"/>
        <end position="178"/>
    </location>
</feature>
<dbReference type="GeneID" id="130469317"/>
<proteinExistence type="predicted"/>
<dbReference type="InterPro" id="IPR005508">
    <property type="entry name" value="At2g31720-like"/>
</dbReference>
<evidence type="ECO:0000313" key="2">
    <source>
        <dbReference type="Proteomes" id="UP000813463"/>
    </source>
</evidence>
<reference evidence="2" key="1">
    <citation type="journal article" date="2021" name="Nat. Commun.">
        <title>Genomic analyses provide insights into spinach domestication and the genetic basis of agronomic traits.</title>
        <authorList>
            <person name="Cai X."/>
            <person name="Sun X."/>
            <person name="Xu C."/>
            <person name="Sun H."/>
            <person name="Wang X."/>
            <person name="Ge C."/>
            <person name="Zhang Z."/>
            <person name="Wang Q."/>
            <person name="Fei Z."/>
            <person name="Jiao C."/>
            <person name="Wang Q."/>
        </authorList>
    </citation>
    <scope>NUCLEOTIDE SEQUENCE [LARGE SCALE GENOMIC DNA]</scope>
    <source>
        <strain evidence="2">cv. Varoflay</strain>
    </source>
</reference>
<evidence type="ECO:0008006" key="4">
    <source>
        <dbReference type="Google" id="ProtNLM"/>
    </source>
</evidence>
<feature type="compositionally biased region" description="Low complexity" evidence="1">
    <location>
        <begin position="115"/>
        <end position="132"/>
    </location>
</feature>
<evidence type="ECO:0000313" key="3">
    <source>
        <dbReference type="RefSeq" id="XP_056694430.1"/>
    </source>
</evidence>
<organism evidence="2 3">
    <name type="scientific">Spinacia oleracea</name>
    <name type="common">Spinach</name>
    <dbReference type="NCBI Taxonomy" id="3562"/>
    <lineage>
        <taxon>Eukaryota</taxon>
        <taxon>Viridiplantae</taxon>
        <taxon>Streptophyta</taxon>
        <taxon>Embryophyta</taxon>
        <taxon>Tracheophyta</taxon>
        <taxon>Spermatophyta</taxon>
        <taxon>Magnoliopsida</taxon>
        <taxon>eudicotyledons</taxon>
        <taxon>Gunneridae</taxon>
        <taxon>Pentapetalae</taxon>
        <taxon>Caryophyllales</taxon>
        <taxon>Chenopodiaceae</taxon>
        <taxon>Chenopodioideae</taxon>
        <taxon>Anserineae</taxon>
        <taxon>Spinacia</taxon>
    </lineage>
</organism>
<reference evidence="3" key="2">
    <citation type="submission" date="2025-08" db="UniProtKB">
        <authorList>
            <consortium name="RefSeq"/>
        </authorList>
    </citation>
    <scope>IDENTIFICATION</scope>
    <source>
        <tissue evidence="3">Leaf</tissue>
    </source>
</reference>
<feature type="compositionally biased region" description="Basic and acidic residues" evidence="1">
    <location>
        <begin position="103"/>
        <end position="114"/>
    </location>
</feature>
<dbReference type="PANTHER" id="PTHR31541:SF25">
    <property type="entry name" value="GAMMA-GLIADIN B"/>
    <property type="match status" value="1"/>
</dbReference>
<dbReference type="Pfam" id="PF03754">
    <property type="entry name" value="At2g31720-like"/>
    <property type="match status" value="1"/>
</dbReference>
<evidence type="ECO:0000256" key="1">
    <source>
        <dbReference type="SAM" id="MobiDB-lite"/>
    </source>
</evidence>
<feature type="region of interest" description="Disordered" evidence="1">
    <location>
        <begin position="158"/>
        <end position="192"/>
    </location>
</feature>
<feature type="region of interest" description="Disordered" evidence="1">
    <location>
        <begin position="103"/>
        <end position="137"/>
    </location>
</feature>
<sequence>MRRIYGDLRLRQINMAGKNFKSKTLKRTTDNATMEEKVTRANAIKWMKEWQAELSMEAREMAIEELKECDKVTDKWKDIKKKVGSRKNFLEIVKADLFNKKGKETETETKKMSCSEKFVSSSSSSSTTSNSKDSLEYNNKKHPFLQQLILHQLGKLHQEKLPPPPLPPSPLPSSPPPSRFQSRLPGKKSALSDLRKKSLMGVIIQEEEEEDEDEYVPELMELNQKSPPSLFPSSTSPEKKRKQPATLREEEHERSLGRLTQRFSETTMASSSTSSPILTLNLKKKNINNNDTKLRVRLRVVTPPPAAAPPDEFIRIIRAYKGTNVKLVIEKPITNSDCDNGLDRFNFGFTNIVSRNILRENEKESLGKEGIHKQSIVVMLIEPSLEVTSIDLRCWKVGYVLTNSWRRVKERNKIEVEQNFQIWSFRYVGEDRVGDKLGFALVPAPKSVPVRLHN</sequence>
<accession>A0ABM3RFN6</accession>
<dbReference type="PANTHER" id="PTHR31541">
    <property type="entry name" value="B3 DOMAIN PLANT PROTEIN-RELATED"/>
    <property type="match status" value="1"/>
</dbReference>
<feature type="compositionally biased region" description="Low complexity" evidence="1">
    <location>
        <begin position="226"/>
        <end position="236"/>
    </location>
</feature>
<feature type="compositionally biased region" description="Low complexity" evidence="1">
    <location>
        <begin position="264"/>
        <end position="274"/>
    </location>
</feature>
<dbReference type="RefSeq" id="XP_056694430.1">
    <property type="nucleotide sequence ID" value="XM_056838452.1"/>
</dbReference>
<dbReference type="Proteomes" id="UP000813463">
    <property type="component" value="Chromosome 3"/>
</dbReference>
<name>A0ABM3RFN6_SPIOL</name>
<gene>
    <name evidence="3" type="primary">LOC130469317</name>
</gene>
<feature type="region of interest" description="Disordered" evidence="1">
    <location>
        <begin position="222"/>
        <end position="274"/>
    </location>
</feature>
<feature type="compositionally biased region" description="Basic and acidic residues" evidence="1">
    <location>
        <begin position="247"/>
        <end position="256"/>
    </location>
</feature>
<keyword evidence="2" id="KW-1185">Reference proteome</keyword>